<dbReference type="InterPro" id="IPR007197">
    <property type="entry name" value="rSAM"/>
</dbReference>
<dbReference type="Pfam" id="PF04055">
    <property type="entry name" value="Radical_SAM"/>
    <property type="match status" value="1"/>
</dbReference>
<dbReference type="AlphaFoldDB" id="A0A7G1HTU3"/>
<dbReference type="Gene3D" id="3.20.20.70">
    <property type="entry name" value="Aldolase class I"/>
    <property type="match status" value="1"/>
</dbReference>
<keyword evidence="2" id="KW-0949">S-adenosyl-L-methionine</keyword>
<keyword evidence="3" id="KW-0479">Metal-binding</keyword>
<evidence type="ECO:0000256" key="4">
    <source>
        <dbReference type="ARBA" id="ARBA00023004"/>
    </source>
</evidence>
<evidence type="ECO:0000313" key="7">
    <source>
        <dbReference type="EMBL" id="BCI62950.1"/>
    </source>
</evidence>
<dbReference type="SUPFAM" id="SSF102114">
    <property type="entry name" value="Radical SAM enzymes"/>
    <property type="match status" value="1"/>
</dbReference>
<comment type="cofactor">
    <cofactor evidence="1">
        <name>[4Fe-4S] cluster</name>
        <dbReference type="ChEBI" id="CHEBI:49883"/>
    </cofactor>
</comment>
<dbReference type="RefSeq" id="WP_200755750.1">
    <property type="nucleotide sequence ID" value="NZ_AP023322.1"/>
</dbReference>
<evidence type="ECO:0000259" key="6">
    <source>
        <dbReference type="PROSITE" id="PS51918"/>
    </source>
</evidence>
<gene>
    <name evidence="7" type="ORF">Cop2CBH44_13030</name>
</gene>
<proteinExistence type="predicted"/>
<feature type="domain" description="Radical SAM core" evidence="6">
    <location>
        <begin position="31"/>
        <end position="257"/>
    </location>
</feature>
<protein>
    <recommendedName>
        <fullName evidence="6">Radical SAM core domain-containing protein</fullName>
    </recommendedName>
</protein>
<dbReference type="Proteomes" id="UP000594042">
    <property type="component" value="Chromosome"/>
</dbReference>
<organism evidence="7 8">
    <name type="scientific">Coprobacter secundus subsp. similis</name>
    <dbReference type="NCBI Taxonomy" id="2751153"/>
    <lineage>
        <taxon>Bacteria</taxon>
        <taxon>Pseudomonadati</taxon>
        <taxon>Bacteroidota</taxon>
        <taxon>Bacteroidia</taxon>
        <taxon>Bacteroidales</taxon>
        <taxon>Barnesiellaceae</taxon>
        <taxon>Coprobacter</taxon>
    </lineage>
</organism>
<keyword evidence="5" id="KW-0411">Iron-sulfur</keyword>
<dbReference type="GO" id="GO:0046872">
    <property type="term" value="F:metal ion binding"/>
    <property type="evidence" value="ECO:0007669"/>
    <property type="project" value="UniProtKB-KW"/>
</dbReference>
<dbReference type="PROSITE" id="PS51918">
    <property type="entry name" value="RADICAL_SAM"/>
    <property type="match status" value="1"/>
</dbReference>
<accession>A0A7G1HTU3</accession>
<evidence type="ECO:0000256" key="5">
    <source>
        <dbReference type="ARBA" id="ARBA00023014"/>
    </source>
</evidence>
<dbReference type="PANTHER" id="PTHR11228">
    <property type="entry name" value="RADICAL SAM DOMAIN PROTEIN"/>
    <property type="match status" value="1"/>
</dbReference>
<reference evidence="8" key="1">
    <citation type="submission" date="2020-07" db="EMBL/GenBank/DDBJ databases">
        <title>Complete genome sequencing of Coprobacter sp. strain 2CBH44.</title>
        <authorList>
            <person name="Sakamoto M."/>
            <person name="Murakami T."/>
            <person name="Mori H."/>
        </authorList>
    </citation>
    <scope>NUCLEOTIDE SEQUENCE [LARGE SCALE GENOMIC DNA]</scope>
    <source>
        <strain evidence="8">2CBH44</strain>
    </source>
</reference>
<dbReference type="SFLD" id="SFLDS00029">
    <property type="entry name" value="Radical_SAM"/>
    <property type="match status" value="1"/>
</dbReference>
<sequence>MKNIYNLLRIASRIRSQRLKLLGIYFLHLTRQRYIGVFIDPILACNFRCRMCYFSDEERRKTLKGSLAFQDIEAISKSLYHRALKLQIGCGAEPTLYKDLYKVVALGKQYKVPYISLTTNGNILTYESLYKLVATGLDELTLSMHGVKKDTYEYMMVNGKYEKFCALIDATMKVKQQYPGFKLRINYTMNEDNVEELSQLFNIFPDLPVDILQLRPIQNIGNTVYNNYSLEKLFSYFESVIKPLHDECVRRGIICISPTKENLSVLQSKETSDMISDVTYCYISPDICWKEDFDYHTQNFEQYSRKHHLGWSLIKKICLPFKRTKVNKTRKMNYTVE</sequence>
<dbReference type="InterPro" id="IPR050377">
    <property type="entry name" value="Radical_SAM_PqqE_MftC-like"/>
</dbReference>
<keyword evidence="8" id="KW-1185">Reference proteome</keyword>
<dbReference type="GO" id="GO:0003824">
    <property type="term" value="F:catalytic activity"/>
    <property type="evidence" value="ECO:0007669"/>
    <property type="project" value="InterPro"/>
</dbReference>
<dbReference type="KEGG" id="copr:Cop2CBH44_13030"/>
<dbReference type="InterPro" id="IPR058240">
    <property type="entry name" value="rSAM_sf"/>
</dbReference>
<name>A0A7G1HTU3_9BACT</name>
<dbReference type="PANTHER" id="PTHR11228:SF7">
    <property type="entry name" value="PQQA PEPTIDE CYCLASE"/>
    <property type="match status" value="1"/>
</dbReference>
<evidence type="ECO:0000256" key="3">
    <source>
        <dbReference type="ARBA" id="ARBA00022723"/>
    </source>
</evidence>
<dbReference type="SFLD" id="SFLDG01067">
    <property type="entry name" value="SPASM/twitch_domain_containing"/>
    <property type="match status" value="1"/>
</dbReference>
<dbReference type="GO" id="GO:0051536">
    <property type="term" value="F:iron-sulfur cluster binding"/>
    <property type="evidence" value="ECO:0007669"/>
    <property type="project" value="UniProtKB-KW"/>
</dbReference>
<dbReference type="InterPro" id="IPR013785">
    <property type="entry name" value="Aldolase_TIM"/>
</dbReference>
<dbReference type="EMBL" id="AP023322">
    <property type="protein sequence ID" value="BCI62950.1"/>
    <property type="molecule type" value="Genomic_DNA"/>
</dbReference>
<evidence type="ECO:0000256" key="1">
    <source>
        <dbReference type="ARBA" id="ARBA00001966"/>
    </source>
</evidence>
<dbReference type="CDD" id="cd01335">
    <property type="entry name" value="Radical_SAM"/>
    <property type="match status" value="1"/>
</dbReference>
<keyword evidence="4" id="KW-0408">Iron</keyword>
<evidence type="ECO:0000256" key="2">
    <source>
        <dbReference type="ARBA" id="ARBA00022691"/>
    </source>
</evidence>
<evidence type="ECO:0000313" key="8">
    <source>
        <dbReference type="Proteomes" id="UP000594042"/>
    </source>
</evidence>